<proteinExistence type="predicted"/>
<accession>A0A7H0FVZ8</accession>
<dbReference type="EMBL" id="CP060820">
    <property type="protein sequence ID" value="QNP40214.1"/>
    <property type="molecule type" value="Genomic_DNA"/>
</dbReference>
<evidence type="ECO:0000313" key="3">
    <source>
        <dbReference type="Proteomes" id="UP000516018"/>
    </source>
</evidence>
<feature type="transmembrane region" description="Helical" evidence="1">
    <location>
        <begin position="62"/>
        <end position="82"/>
    </location>
</feature>
<organism evidence="2 3">
    <name type="scientific">Agrilutibacter terrestris</name>
    <dbReference type="NCBI Taxonomy" id="2865112"/>
    <lineage>
        <taxon>Bacteria</taxon>
        <taxon>Pseudomonadati</taxon>
        <taxon>Pseudomonadota</taxon>
        <taxon>Gammaproteobacteria</taxon>
        <taxon>Lysobacterales</taxon>
        <taxon>Lysobacteraceae</taxon>
        <taxon>Agrilutibacter</taxon>
    </lineage>
</organism>
<keyword evidence="1" id="KW-1133">Transmembrane helix</keyword>
<protein>
    <submittedName>
        <fullName evidence="2">Uncharacterized protein</fullName>
    </submittedName>
</protein>
<keyword evidence="1" id="KW-0472">Membrane</keyword>
<keyword evidence="1" id="KW-0812">Transmembrane</keyword>
<reference evidence="2 3" key="1">
    <citation type="submission" date="2020-08" db="EMBL/GenBank/DDBJ databases">
        <title>Lysobacter sp. II4 sp. nov., isolated from soil.</title>
        <authorList>
            <person name="Woo C.Y."/>
            <person name="Kim J."/>
        </authorList>
    </citation>
    <scope>NUCLEOTIDE SEQUENCE [LARGE SCALE GENOMIC DNA]</scope>
    <source>
        <strain evidence="2 3">II4</strain>
    </source>
</reference>
<evidence type="ECO:0000313" key="2">
    <source>
        <dbReference type="EMBL" id="QNP40214.1"/>
    </source>
</evidence>
<name>A0A7H0FVZ8_9GAMM</name>
<feature type="transmembrane region" description="Helical" evidence="1">
    <location>
        <begin position="94"/>
        <end position="116"/>
    </location>
</feature>
<sequence>MVVKKYAVLLALLALVVAVVAYGVAADSKGAALFLNGVMANLFDPFIWLVALPFATIIRKNMILLPTLFIVACLVCILKLYLRYKTGSGWITGSIAGNLVGLMTVGYIINAVAVFIRGRRQPATGQGA</sequence>
<dbReference type="Proteomes" id="UP000516018">
    <property type="component" value="Chromosome"/>
</dbReference>
<evidence type="ECO:0000256" key="1">
    <source>
        <dbReference type="SAM" id="Phobius"/>
    </source>
</evidence>
<feature type="transmembrane region" description="Helical" evidence="1">
    <location>
        <begin position="33"/>
        <end position="55"/>
    </location>
</feature>
<keyword evidence="3" id="KW-1185">Reference proteome</keyword>
<gene>
    <name evidence="2" type="ORF">H8B22_12055</name>
</gene>
<dbReference type="RefSeq" id="WP_187711656.1">
    <property type="nucleotide sequence ID" value="NZ_CP060820.1"/>
</dbReference>
<dbReference type="AlphaFoldDB" id="A0A7H0FVZ8"/>
<dbReference type="KEGG" id="lsx:H8B22_12055"/>